<comment type="caution">
    <text evidence="3">The sequence shown here is derived from an EMBL/GenBank/DDBJ whole genome shotgun (WGS) entry which is preliminary data.</text>
</comment>
<feature type="transmembrane region" description="Helical" evidence="2">
    <location>
        <begin position="199"/>
        <end position="218"/>
    </location>
</feature>
<feature type="transmembrane region" description="Helical" evidence="2">
    <location>
        <begin position="251"/>
        <end position="270"/>
    </location>
</feature>
<evidence type="ECO:0000256" key="1">
    <source>
        <dbReference type="SAM" id="MobiDB-lite"/>
    </source>
</evidence>
<keyword evidence="2" id="KW-1133">Transmembrane helix</keyword>
<proteinExistence type="predicted"/>
<evidence type="ECO:0000256" key="2">
    <source>
        <dbReference type="SAM" id="Phobius"/>
    </source>
</evidence>
<keyword evidence="2" id="KW-0472">Membrane</keyword>
<organism evidence="3 4">
    <name type="scientific">Streptomyces antnestii</name>
    <dbReference type="NCBI Taxonomy" id="2494256"/>
    <lineage>
        <taxon>Bacteria</taxon>
        <taxon>Bacillati</taxon>
        <taxon>Actinomycetota</taxon>
        <taxon>Actinomycetes</taxon>
        <taxon>Kitasatosporales</taxon>
        <taxon>Streptomycetaceae</taxon>
        <taxon>Streptomyces</taxon>
    </lineage>
</organism>
<name>A0A3S2XX19_9ACTN</name>
<gene>
    <name evidence="3" type="ORF">EOT10_09375</name>
</gene>
<keyword evidence="2" id="KW-0812">Transmembrane</keyword>
<sequence>MMRRALSVVLLALACLLVPLGTLSVWAKYEIGDSDRYVATMAPLASEPAVRGAVADAVTNAIVPQLDAGPLRPAVETFVHAAVKSFTGTDSFRGAWDTANRAAHDAVQQAVDDGTDGPVTLDLAPVTARVKQQLLDDGVPFADRIPVTHTTITVMSARDLDRLRQVLWRLQQAGLWPPFAALASGAAGLALARHRRPALTLTALGAALASAALLLALATSRSLTLDNLPSDVDRSAAGAAYDALTAPMRSTSWAIAGAALAVAACAWLSGRFRGAVHVHPPAPPEMRTEPAGASIPVNPGGRNE</sequence>
<dbReference type="OrthoDB" id="4350291at2"/>
<evidence type="ECO:0000313" key="4">
    <source>
        <dbReference type="Proteomes" id="UP000283128"/>
    </source>
</evidence>
<dbReference type="EMBL" id="RZYA01000003">
    <property type="protein sequence ID" value="RVU27366.1"/>
    <property type="molecule type" value="Genomic_DNA"/>
</dbReference>
<reference evidence="3 4" key="1">
    <citation type="submission" date="2019-01" db="EMBL/GenBank/DDBJ databases">
        <title>Genome sequences of Streptomyces and Rhizobium isolates collected from root and soil.</title>
        <authorList>
            <person name="Chhettri S."/>
            <person name="Sevigny J.L."/>
            <person name="Sen A."/>
            <person name="Ennis N."/>
            <person name="Tisa L."/>
        </authorList>
    </citation>
    <scope>NUCLEOTIDE SEQUENCE [LARGE SCALE GENOMIC DNA]</scope>
    <source>
        <strain evidence="3 4">San01</strain>
    </source>
</reference>
<accession>A0A3S2XX19</accession>
<dbReference type="PROSITE" id="PS51257">
    <property type="entry name" value="PROKAR_LIPOPROTEIN"/>
    <property type="match status" value="1"/>
</dbReference>
<evidence type="ECO:0000313" key="3">
    <source>
        <dbReference type="EMBL" id="RVU27366.1"/>
    </source>
</evidence>
<dbReference type="Proteomes" id="UP000283128">
    <property type="component" value="Unassembled WGS sequence"/>
</dbReference>
<protein>
    <recommendedName>
        <fullName evidence="5">Integral membrane protein</fullName>
    </recommendedName>
</protein>
<dbReference type="AlphaFoldDB" id="A0A3S2XX19"/>
<feature type="transmembrane region" description="Helical" evidence="2">
    <location>
        <begin position="175"/>
        <end position="192"/>
    </location>
</feature>
<evidence type="ECO:0008006" key="5">
    <source>
        <dbReference type="Google" id="ProtNLM"/>
    </source>
</evidence>
<feature type="region of interest" description="Disordered" evidence="1">
    <location>
        <begin position="280"/>
        <end position="304"/>
    </location>
</feature>
<keyword evidence="4" id="KW-1185">Reference proteome</keyword>